<evidence type="ECO:0000256" key="1">
    <source>
        <dbReference type="SAM" id="SignalP"/>
    </source>
</evidence>
<dbReference type="SUPFAM" id="SSF50156">
    <property type="entry name" value="PDZ domain-like"/>
    <property type="match status" value="1"/>
</dbReference>
<evidence type="ECO:0000259" key="2">
    <source>
        <dbReference type="PROSITE" id="PS50106"/>
    </source>
</evidence>
<dbReference type="SMART" id="SM00228">
    <property type="entry name" value="PDZ"/>
    <property type="match status" value="1"/>
</dbReference>
<protein>
    <submittedName>
        <fullName evidence="3">PDZ domain-containing protein</fullName>
    </submittedName>
</protein>
<dbReference type="Gene3D" id="2.30.42.10">
    <property type="match status" value="1"/>
</dbReference>
<dbReference type="AlphaFoldDB" id="A0A8J6N207"/>
<dbReference type="InterPro" id="IPR036034">
    <property type="entry name" value="PDZ_sf"/>
</dbReference>
<dbReference type="Pfam" id="PF13180">
    <property type="entry name" value="PDZ_2"/>
    <property type="match status" value="1"/>
</dbReference>
<feature type="domain" description="PDZ" evidence="2">
    <location>
        <begin position="200"/>
        <end position="245"/>
    </location>
</feature>
<dbReference type="PROSITE" id="PS50106">
    <property type="entry name" value="PDZ"/>
    <property type="match status" value="1"/>
</dbReference>
<gene>
    <name evidence="3" type="ORF">H8E19_14685</name>
</gene>
<evidence type="ECO:0000313" key="3">
    <source>
        <dbReference type="EMBL" id="MBC8178647.1"/>
    </source>
</evidence>
<keyword evidence="1" id="KW-0732">Signal</keyword>
<sequence length="309" mass="35103">MKYRICLTVLCLLFLVSLVSCQNRFQRAQSQIKRDTIHATYPKHRIDNLIKKICIIGTGEGVGHISSRLTELIMKSPSNIEVIESGNLDVVLGGRILEYKTGLTRDEALALSQLIQVDHVLYFDAKTTPYANYKYGGRLSVQIALKIVDTRNGNIIYQLTKVWAMTYPPADRFFWSPVPDADLYHMLSNLVAFELCNALGMANLGVTFKRDATGAVVYGVFSGSPGERAGLREWDKLVELNGVTIHSYADVKNYRKIGKRIKQGETVKAKIERDGEILEVELRFPFIRFAPEKKRYKEEKKERTKKLPI</sequence>
<feature type="chain" id="PRO_5035264687" evidence="1">
    <location>
        <begin position="22"/>
        <end position="309"/>
    </location>
</feature>
<proteinExistence type="predicted"/>
<dbReference type="InterPro" id="IPR001478">
    <property type="entry name" value="PDZ"/>
</dbReference>
<evidence type="ECO:0000313" key="4">
    <source>
        <dbReference type="Proteomes" id="UP000650524"/>
    </source>
</evidence>
<accession>A0A8J6N207</accession>
<feature type="signal peptide" evidence="1">
    <location>
        <begin position="1"/>
        <end position="21"/>
    </location>
</feature>
<dbReference type="Proteomes" id="UP000650524">
    <property type="component" value="Unassembled WGS sequence"/>
</dbReference>
<dbReference type="PROSITE" id="PS51257">
    <property type="entry name" value="PROKAR_LIPOPROTEIN"/>
    <property type="match status" value="1"/>
</dbReference>
<dbReference type="EMBL" id="JACNJD010000297">
    <property type="protein sequence ID" value="MBC8178647.1"/>
    <property type="molecule type" value="Genomic_DNA"/>
</dbReference>
<name>A0A8J6N207_9DELT</name>
<organism evidence="3 4">
    <name type="scientific">Candidatus Desulfacyla euxinica</name>
    <dbReference type="NCBI Taxonomy" id="2841693"/>
    <lineage>
        <taxon>Bacteria</taxon>
        <taxon>Deltaproteobacteria</taxon>
        <taxon>Candidatus Desulfacyla</taxon>
    </lineage>
</organism>
<comment type="caution">
    <text evidence="3">The sequence shown here is derived from an EMBL/GenBank/DDBJ whole genome shotgun (WGS) entry which is preliminary data.</text>
</comment>
<reference evidence="3 4" key="1">
    <citation type="submission" date="2020-08" db="EMBL/GenBank/DDBJ databases">
        <title>Bridging the membrane lipid divide: bacteria of the FCB group superphylum have the potential to synthesize archaeal ether lipids.</title>
        <authorList>
            <person name="Villanueva L."/>
            <person name="Von Meijenfeldt F.A.B."/>
            <person name="Westbye A.B."/>
            <person name="Yadav S."/>
            <person name="Hopmans E.C."/>
            <person name="Dutilh B.E."/>
            <person name="Sinninghe Damste J.S."/>
        </authorList>
    </citation>
    <scope>NUCLEOTIDE SEQUENCE [LARGE SCALE GENOMIC DNA]</scope>
    <source>
        <strain evidence="3">NIOZ-UU27</strain>
    </source>
</reference>